<dbReference type="InterPro" id="IPR008427">
    <property type="entry name" value="Extracellular_membr_CFEM_dom"/>
</dbReference>
<accession>A0A2H3IZX2</accession>
<dbReference type="STRING" id="742152.A0A2H3IZX2"/>
<evidence type="ECO:0000259" key="8">
    <source>
        <dbReference type="Pfam" id="PF05730"/>
    </source>
</evidence>
<name>A0A2H3IZX2_WOLCO</name>
<feature type="signal peptide" evidence="7">
    <location>
        <begin position="1"/>
        <end position="30"/>
    </location>
</feature>
<sequence>MPVMFPLVRGLHIVLGVSVLLASLGQHAFAADPIPTPDPCFLVCEDQAALSAGCLTRIDIPCVCTSTTYWNNALSCMSGNCSSAAIELAKTIQFDQCIWVYYTPDASSLSVLSQSFASEASIWSSEAASWASSKSSRLSSEFYSRSSVFASRSSVYSSEAASLSSALSVHAAVAYGLTTTGPTSTPAPTSTTGSTSASGSTGASGSSTSSTTTTSASAAGRMANDFYMAGVWVACIAAGVGAALML</sequence>
<comment type="subcellular location">
    <subcellularLocation>
        <location evidence="1">Secreted</location>
    </subcellularLocation>
</comment>
<keyword evidence="6" id="KW-0812">Transmembrane</keyword>
<feature type="region of interest" description="Disordered" evidence="5">
    <location>
        <begin position="181"/>
        <end position="214"/>
    </location>
</feature>
<dbReference type="OMA" id="PCVCTST"/>
<feature type="transmembrane region" description="Helical" evidence="6">
    <location>
        <begin position="226"/>
        <end position="245"/>
    </location>
</feature>
<evidence type="ECO:0000256" key="2">
    <source>
        <dbReference type="ARBA" id="ARBA00022525"/>
    </source>
</evidence>
<reference evidence="9 10" key="1">
    <citation type="journal article" date="2012" name="Science">
        <title>The Paleozoic origin of enzymatic lignin decomposition reconstructed from 31 fungal genomes.</title>
        <authorList>
            <person name="Floudas D."/>
            <person name="Binder M."/>
            <person name="Riley R."/>
            <person name="Barry K."/>
            <person name="Blanchette R.A."/>
            <person name="Henrissat B."/>
            <person name="Martinez A.T."/>
            <person name="Otillar R."/>
            <person name="Spatafora J.W."/>
            <person name="Yadav J.S."/>
            <person name="Aerts A."/>
            <person name="Benoit I."/>
            <person name="Boyd A."/>
            <person name="Carlson A."/>
            <person name="Copeland A."/>
            <person name="Coutinho P.M."/>
            <person name="de Vries R.P."/>
            <person name="Ferreira P."/>
            <person name="Findley K."/>
            <person name="Foster B."/>
            <person name="Gaskell J."/>
            <person name="Glotzer D."/>
            <person name="Gorecki P."/>
            <person name="Heitman J."/>
            <person name="Hesse C."/>
            <person name="Hori C."/>
            <person name="Igarashi K."/>
            <person name="Jurgens J.A."/>
            <person name="Kallen N."/>
            <person name="Kersten P."/>
            <person name="Kohler A."/>
            <person name="Kuees U."/>
            <person name="Kumar T.K.A."/>
            <person name="Kuo A."/>
            <person name="LaButti K."/>
            <person name="Larrondo L.F."/>
            <person name="Lindquist E."/>
            <person name="Ling A."/>
            <person name="Lombard V."/>
            <person name="Lucas S."/>
            <person name="Lundell T."/>
            <person name="Martin R."/>
            <person name="McLaughlin D.J."/>
            <person name="Morgenstern I."/>
            <person name="Morin E."/>
            <person name="Murat C."/>
            <person name="Nagy L.G."/>
            <person name="Nolan M."/>
            <person name="Ohm R.A."/>
            <person name="Patyshakuliyeva A."/>
            <person name="Rokas A."/>
            <person name="Ruiz-Duenas F.J."/>
            <person name="Sabat G."/>
            <person name="Salamov A."/>
            <person name="Samejima M."/>
            <person name="Schmutz J."/>
            <person name="Slot J.C."/>
            <person name="St John F."/>
            <person name="Stenlid J."/>
            <person name="Sun H."/>
            <person name="Sun S."/>
            <person name="Syed K."/>
            <person name="Tsang A."/>
            <person name="Wiebenga A."/>
            <person name="Young D."/>
            <person name="Pisabarro A."/>
            <person name="Eastwood D.C."/>
            <person name="Martin F."/>
            <person name="Cullen D."/>
            <person name="Grigoriev I.V."/>
            <person name="Hibbett D.S."/>
        </authorList>
    </citation>
    <scope>NUCLEOTIDE SEQUENCE [LARGE SCALE GENOMIC DNA]</scope>
    <source>
        <strain evidence="9 10">MD-104</strain>
    </source>
</reference>
<keyword evidence="3 7" id="KW-0732">Signal</keyword>
<protein>
    <recommendedName>
        <fullName evidence="8">CFEM domain-containing protein</fullName>
    </recommendedName>
</protein>
<evidence type="ECO:0000256" key="7">
    <source>
        <dbReference type="SAM" id="SignalP"/>
    </source>
</evidence>
<dbReference type="AlphaFoldDB" id="A0A2H3IZX2"/>
<keyword evidence="6" id="KW-0472">Membrane</keyword>
<evidence type="ECO:0000256" key="4">
    <source>
        <dbReference type="ARBA" id="ARBA00023157"/>
    </source>
</evidence>
<evidence type="ECO:0000256" key="1">
    <source>
        <dbReference type="ARBA" id="ARBA00004613"/>
    </source>
</evidence>
<feature type="domain" description="CFEM" evidence="8">
    <location>
        <begin position="35"/>
        <end position="97"/>
    </location>
</feature>
<evidence type="ECO:0000313" key="9">
    <source>
        <dbReference type="EMBL" id="PCH35522.1"/>
    </source>
</evidence>
<organism evidence="9 10">
    <name type="scientific">Wolfiporia cocos (strain MD-104)</name>
    <name type="common">Brown rot fungus</name>
    <dbReference type="NCBI Taxonomy" id="742152"/>
    <lineage>
        <taxon>Eukaryota</taxon>
        <taxon>Fungi</taxon>
        <taxon>Dikarya</taxon>
        <taxon>Basidiomycota</taxon>
        <taxon>Agaricomycotina</taxon>
        <taxon>Agaricomycetes</taxon>
        <taxon>Polyporales</taxon>
        <taxon>Phaeolaceae</taxon>
        <taxon>Wolfiporia</taxon>
    </lineage>
</organism>
<dbReference type="EMBL" id="KB467854">
    <property type="protein sequence ID" value="PCH35522.1"/>
    <property type="molecule type" value="Genomic_DNA"/>
</dbReference>
<dbReference type="OrthoDB" id="4505683at2759"/>
<keyword evidence="2" id="KW-0964">Secreted</keyword>
<gene>
    <name evidence="9" type="ORF">WOLCODRAFT_139925</name>
</gene>
<evidence type="ECO:0000313" key="10">
    <source>
        <dbReference type="Proteomes" id="UP000218811"/>
    </source>
</evidence>
<keyword evidence="6" id="KW-1133">Transmembrane helix</keyword>
<keyword evidence="4" id="KW-1015">Disulfide bond</keyword>
<dbReference type="Proteomes" id="UP000218811">
    <property type="component" value="Unassembled WGS sequence"/>
</dbReference>
<dbReference type="Pfam" id="PF05730">
    <property type="entry name" value="CFEM"/>
    <property type="match status" value="1"/>
</dbReference>
<evidence type="ECO:0000256" key="3">
    <source>
        <dbReference type="ARBA" id="ARBA00022729"/>
    </source>
</evidence>
<feature type="chain" id="PRO_5013742886" description="CFEM domain-containing protein" evidence="7">
    <location>
        <begin position="31"/>
        <end position="246"/>
    </location>
</feature>
<proteinExistence type="predicted"/>
<keyword evidence="10" id="KW-1185">Reference proteome</keyword>
<evidence type="ECO:0000256" key="5">
    <source>
        <dbReference type="SAM" id="MobiDB-lite"/>
    </source>
</evidence>
<evidence type="ECO:0000256" key="6">
    <source>
        <dbReference type="SAM" id="Phobius"/>
    </source>
</evidence>